<dbReference type="GO" id="GO:0005886">
    <property type="term" value="C:plasma membrane"/>
    <property type="evidence" value="ECO:0007669"/>
    <property type="project" value="UniProtKB-SubCell"/>
</dbReference>
<evidence type="ECO:0000313" key="10">
    <source>
        <dbReference type="EMBL" id="MCZ8534219.1"/>
    </source>
</evidence>
<protein>
    <submittedName>
        <fullName evidence="10">DUF421 domain-containing protein</fullName>
    </submittedName>
</protein>
<gene>
    <name evidence="10" type="ORF">M9R61_12935</name>
</gene>
<evidence type="ECO:0000313" key="11">
    <source>
        <dbReference type="Proteomes" id="UP001152172"/>
    </source>
</evidence>
<evidence type="ECO:0000256" key="1">
    <source>
        <dbReference type="ARBA" id="ARBA00004651"/>
    </source>
</evidence>
<evidence type="ECO:0000256" key="6">
    <source>
        <dbReference type="ARBA" id="ARBA00023136"/>
    </source>
</evidence>
<evidence type="ECO:0000256" key="3">
    <source>
        <dbReference type="ARBA" id="ARBA00022475"/>
    </source>
</evidence>
<evidence type="ECO:0000259" key="9">
    <source>
        <dbReference type="Pfam" id="PF20730"/>
    </source>
</evidence>
<dbReference type="PANTHER" id="PTHR34582">
    <property type="entry name" value="UPF0702 TRANSMEMBRANE PROTEIN YCAP"/>
    <property type="match status" value="1"/>
</dbReference>
<name>A0A9X3LDB4_9BACI</name>
<evidence type="ECO:0000256" key="4">
    <source>
        <dbReference type="ARBA" id="ARBA00022692"/>
    </source>
</evidence>
<feature type="domain" description="YetF-like N-terminal transmembrane" evidence="9">
    <location>
        <begin position="14"/>
        <end position="83"/>
    </location>
</feature>
<feature type="transmembrane region" description="Helical" evidence="7">
    <location>
        <begin position="41"/>
        <end position="61"/>
    </location>
</feature>
<sequence length="234" mass="26692">MNFFQSQETLTTIEWVLRAVVAFVFLIIVAKALGQRAISQLRLLDFVIALVIGNIIAHPLSDENLGLKGSVTTTTVLVTLYLGGIFLILKWPWFRRLVTPPPIDLVRDGEIIYKGLKKARISIDVLLEELREEKVEDVKKVALAIWEADGKISVFLNPQYNPITPANYQMVTEPFDLPKLIIKEGKLESKELKQTNKDEEWVVSNLKIQYQTDITNVLLATIDKKENLKVFLYK</sequence>
<comment type="subcellular location">
    <subcellularLocation>
        <location evidence="1">Cell membrane</location>
        <topology evidence="1">Multi-pass membrane protein</topology>
    </subcellularLocation>
</comment>
<evidence type="ECO:0000256" key="5">
    <source>
        <dbReference type="ARBA" id="ARBA00022989"/>
    </source>
</evidence>
<keyword evidence="6 7" id="KW-0472">Membrane</keyword>
<dbReference type="Proteomes" id="UP001152172">
    <property type="component" value="Unassembled WGS sequence"/>
</dbReference>
<reference evidence="10" key="1">
    <citation type="submission" date="2022-05" db="EMBL/GenBank/DDBJ databases">
        <authorList>
            <person name="Colautti A."/>
            <person name="Iacumin L."/>
        </authorList>
    </citation>
    <scope>NUCLEOTIDE SEQUENCE</scope>
    <source>
        <strain evidence="10">DSM 30747</strain>
    </source>
</reference>
<accession>A0A9X3LDB4</accession>
<dbReference type="Pfam" id="PF04239">
    <property type="entry name" value="DUF421"/>
    <property type="match status" value="1"/>
</dbReference>
<keyword evidence="4 7" id="KW-0812">Transmembrane</keyword>
<dbReference type="EMBL" id="JAMKBI010000009">
    <property type="protein sequence ID" value="MCZ8534219.1"/>
    <property type="molecule type" value="Genomic_DNA"/>
</dbReference>
<evidence type="ECO:0000256" key="7">
    <source>
        <dbReference type="SAM" id="Phobius"/>
    </source>
</evidence>
<feature type="transmembrane region" description="Helical" evidence="7">
    <location>
        <begin position="15"/>
        <end position="34"/>
    </location>
</feature>
<feature type="transmembrane region" description="Helical" evidence="7">
    <location>
        <begin position="67"/>
        <end position="89"/>
    </location>
</feature>
<keyword evidence="5 7" id="KW-1133">Transmembrane helix</keyword>
<dbReference type="PANTHER" id="PTHR34582:SF5">
    <property type="entry name" value="UPF0702 TRANSMEMBRANE PROTEIN YETF"/>
    <property type="match status" value="1"/>
</dbReference>
<dbReference type="InterPro" id="IPR048454">
    <property type="entry name" value="YetF_N"/>
</dbReference>
<dbReference type="Gene3D" id="3.30.240.20">
    <property type="entry name" value="bsu07140 like domains"/>
    <property type="match status" value="2"/>
</dbReference>
<keyword evidence="11" id="KW-1185">Reference proteome</keyword>
<dbReference type="AlphaFoldDB" id="A0A9X3LDB4"/>
<comment type="similarity">
    <text evidence="2">Belongs to the UPF0702 family.</text>
</comment>
<dbReference type="InterPro" id="IPR023090">
    <property type="entry name" value="UPF0702_alpha/beta_dom_sf"/>
</dbReference>
<comment type="caution">
    <text evidence="10">The sequence shown here is derived from an EMBL/GenBank/DDBJ whole genome shotgun (WGS) entry which is preliminary data.</text>
</comment>
<dbReference type="Pfam" id="PF20730">
    <property type="entry name" value="YetF_N"/>
    <property type="match status" value="1"/>
</dbReference>
<organism evidence="10 11">
    <name type="scientific">Psychrobacillus psychrodurans</name>
    <dbReference type="NCBI Taxonomy" id="126157"/>
    <lineage>
        <taxon>Bacteria</taxon>
        <taxon>Bacillati</taxon>
        <taxon>Bacillota</taxon>
        <taxon>Bacilli</taxon>
        <taxon>Bacillales</taxon>
        <taxon>Bacillaceae</taxon>
        <taxon>Psychrobacillus</taxon>
    </lineage>
</organism>
<feature type="domain" description="YetF C-terminal" evidence="8">
    <location>
        <begin position="90"/>
        <end position="222"/>
    </location>
</feature>
<keyword evidence="3" id="KW-1003">Cell membrane</keyword>
<proteinExistence type="inferred from homology"/>
<dbReference type="RefSeq" id="WP_269922428.1">
    <property type="nucleotide sequence ID" value="NZ_JAMKBI010000009.1"/>
</dbReference>
<evidence type="ECO:0000256" key="2">
    <source>
        <dbReference type="ARBA" id="ARBA00006448"/>
    </source>
</evidence>
<dbReference type="InterPro" id="IPR007353">
    <property type="entry name" value="DUF421"/>
</dbReference>
<evidence type="ECO:0000259" key="8">
    <source>
        <dbReference type="Pfam" id="PF04239"/>
    </source>
</evidence>